<feature type="region of interest" description="Disordered" evidence="1">
    <location>
        <begin position="11"/>
        <end position="30"/>
    </location>
</feature>
<dbReference type="NCBIfam" id="NF012211">
    <property type="entry name" value="tand_rpt_95"/>
    <property type="match status" value="4"/>
</dbReference>
<dbReference type="InterPro" id="IPR010221">
    <property type="entry name" value="VCBS_dom"/>
</dbReference>
<evidence type="ECO:0000259" key="2">
    <source>
        <dbReference type="PROSITE" id="PS50222"/>
    </source>
</evidence>
<feature type="non-terminal residue" evidence="3">
    <location>
        <position position="1234"/>
    </location>
</feature>
<dbReference type="RefSeq" id="WP_008683027.1">
    <property type="nucleotide sequence ID" value="NZ_ANOH01000298.1"/>
</dbReference>
<evidence type="ECO:0000256" key="1">
    <source>
        <dbReference type="SAM" id="MobiDB-lite"/>
    </source>
</evidence>
<gene>
    <name evidence="3" type="ORF">RSSM_04430</name>
</gene>
<proteinExistence type="predicted"/>
<protein>
    <submittedName>
        <fullName evidence="3">Outer membrane adhesin-like protein</fullName>
    </submittedName>
</protein>
<dbReference type="Pfam" id="PF07595">
    <property type="entry name" value="Planc_extracel"/>
    <property type="match status" value="1"/>
</dbReference>
<dbReference type="GO" id="GO:0004553">
    <property type="term" value="F:hydrolase activity, hydrolyzing O-glycosyl compounds"/>
    <property type="evidence" value="ECO:0007669"/>
    <property type="project" value="InterPro"/>
</dbReference>
<comment type="caution">
    <text evidence="3">The sequence shown here is derived from an EMBL/GenBank/DDBJ whole genome shotgun (WGS) entry which is preliminary data.</text>
</comment>
<name>M5UDR3_9BACT</name>
<dbReference type="Pfam" id="PF00404">
    <property type="entry name" value="Dockerin_1"/>
    <property type="match status" value="1"/>
</dbReference>
<dbReference type="PROSITE" id="PS50222">
    <property type="entry name" value="EF_HAND_2"/>
    <property type="match status" value="1"/>
</dbReference>
<dbReference type="Pfam" id="PF17803">
    <property type="entry name" value="Cadherin_4"/>
    <property type="match status" value="2"/>
</dbReference>
<dbReference type="Gene3D" id="2.60.40.2810">
    <property type="match status" value="2"/>
</dbReference>
<dbReference type="InterPro" id="IPR002105">
    <property type="entry name" value="Dockerin_1_rpt"/>
</dbReference>
<feature type="domain" description="EF-hand" evidence="2">
    <location>
        <begin position="64"/>
        <end position="99"/>
    </location>
</feature>
<sequence length="1234" mass="129275">MKNLRHLLRRVNPTKSRQPSEVRSRGPLSKKRRLLSESLEQRQLLAADVGIDTADSGVEYTDVDDYSIAHNYWNKFDVNSDGFVTALDALRVINFMNESGEGEPTGTSVEYAGFVDVNADHMVTSLDALQVINQLNSEGEGADDFDVRFELTPRNLDDSLITQTGTYDIPGVGTGIEYTVDEGDIFKLEVAVQDDRGRGLSFGVFQAVTDIIIDQTDVLAPAVGEIQGFNFDRSIVGEGSTPNSSIEFYFADDTSTTVSGSISDFLGASDSDTAEYISDAIVELSSLRSDLDISADDIDSSFFTTSTTSPYFSRIEYNGLDLVLDDIPRLETRLIIDGTEVVVPTIEENVMVNGEFNPNTLVSRYETFMRNAGQNVPVDPNNNDGLGPLIYGQDRNIGSFDTDVNGTDIFDEVGTLGPVGNLTAIIEDFTFTTAYDAFSIPVIAISAASDVGVKLDQVEPREGFEGVLIYGTDNGKEGVDPDRVRLDERSEFQLNVIGTQTGITASNASLGVEEDDNDGESVQLTVNASSGETPTYVVTNQTTDLGTASISSTGEFTYVPDADAFGTDLVTFTASTTSDGTATATVTVTIAAVNDAPVANDDSGISVEVGNSVNISVLANDDAGGNFSEPLSELSISFGTTAPTLGTTQIVNDQIVYTPTLGVASGTDTFTYTVSDGEFTSNEATVTVSVINNQVGVSAGDKSITIDEDNGGATTSAALVADLDDADASLIAINTGTGFTLNSATLTMGSGTVTFDDNTNEIFYTPAQDFNGTAEITYNASNSEGGDDGVITVTVTPINDAPVATDLDFNINEGTTMTYNVLSPGSQTGPSDVETPTGNLTVNVVSQPTDFGTVSVVNNQIVVESTGTFADGGFSFTYNVTDADGAVSNSGVIDINVLNVQDGPVASNSTQPAVTEGVQTLSVDLDSLTTVENDVDLTYTIETLPSFGSASISNDTLLFTLGADENGTTTVVYRAEVTGNSSLFDTGTITFTVNAENDAPVLGAIANQTVPEFSFVDIDVLAQASDVDNATSSLTVEIVSQGTKGTATVSDGVVRYSHDTDQLGADTIQVLVRDPGGLASATQTININITDVVLAPVASDSTISAVEDGADVELDLNNLVNAQAGVVTFTFTQPSDGSASVTNGVLTYTPDADFFGQTSMTYTATNALGSDTGTITINVTGTNDDPIAVADSVEAIKNLTIEIDVLSNDTPNPGGESDTITVTVESGDEPANGT</sequence>
<dbReference type="Gene3D" id="1.10.1330.10">
    <property type="entry name" value="Dockerin domain"/>
    <property type="match status" value="1"/>
</dbReference>
<feature type="region of interest" description="Disordered" evidence="1">
    <location>
        <begin position="1207"/>
        <end position="1234"/>
    </location>
</feature>
<accession>M5UDR3</accession>
<dbReference type="InterPro" id="IPR011506">
    <property type="entry name" value="Planctomycete_extracellular"/>
</dbReference>
<dbReference type="Gene3D" id="2.60.40.3440">
    <property type="match status" value="1"/>
</dbReference>
<evidence type="ECO:0000313" key="4">
    <source>
        <dbReference type="Proteomes" id="UP000011885"/>
    </source>
</evidence>
<dbReference type="InterPro" id="IPR040853">
    <property type="entry name" value="RapA2_cadherin-like"/>
</dbReference>
<dbReference type="OrthoDB" id="220328at2"/>
<dbReference type="Proteomes" id="UP000011885">
    <property type="component" value="Unassembled WGS sequence"/>
</dbReference>
<dbReference type="EMBL" id="ANOH01000298">
    <property type="protein sequence ID" value="EMI54133.1"/>
    <property type="molecule type" value="Genomic_DNA"/>
</dbReference>
<dbReference type="SUPFAM" id="SSF63446">
    <property type="entry name" value="Type I dockerin domain"/>
    <property type="match status" value="1"/>
</dbReference>
<organism evidence="3 4">
    <name type="scientific">Rhodopirellula sallentina SM41</name>
    <dbReference type="NCBI Taxonomy" id="1263870"/>
    <lineage>
        <taxon>Bacteria</taxon>
        <taxon>Pseudomonadati</taxon>
        <taxon>Planctomycetota</taxon>
        <taxon>Planctomycetia</taxon>
        <taxon>Pirellulales</taxon>
        <taxon>Pirellulaceae</taxon>
        <taxon>Rhodopirellula</taxon>
    </lineage>
</organism>
<dbReference type="GO" id="GO:0000272">
    <property type="term" value="P:polysaccharide catabolic process"/>
    <property type="evidence" value="ECO:0007669"/>
    <property type="project" value="InterPro"/>
</dbReference>
<evidence type="ECO:0000313" key="3">
    <source>
        <dbReference type="EMBL" id="EMI54133.1"/>
    </source>
</evidence>
<dbReference type="Pfam" id="PF17963">
    <property type="entry name" value="Big_9"/>
    <property type="match status" value="3"/>
</dbReference>
<keyword evidence="4" id="KW-1185">Reference proteome</keyword>
<reference evidence="3 4" key="1">
    <citation type="journal article" date="2013" name="Mar. Genomics">
        <title>Expression of sulfatases in Rhodopirellula baltica and the diversity of sulfatases in the genus Rhodopirellula.</title>
        <authorList>
            <person name="Wegner C.E."/>
            <person name="Richter-Heitmann T."/>
            <person name="Klindworth A."/>
            <person name="Klockow C."/>
            <person name="Richter M."/>
            <person name="Achstetter T."/>
            <person name="Glockner F.O."/>
            <person name="Harder J."/>
        </authorList>
    </citation>
    <scope>NUCLEOTIDE SEQUENCE [LARGE SCALE GENOMIC DNA]</scope>
    <source>
        <strain evidence="3 4">SM41</strain>
    </source>
</reference>
<dbReference type="AlphaFoldDB" id="M5UDR3"/>
<dbReference type="InterPro" id="IPR002048">
    <property type="entry name" value="EF_hand_dom"/>
</dbReference>
<dbReference type="InterPro" id="IPR036439">
    <property type="entry name" value="Dockerin_dom_sf"/>
</dbReference>
<dbReference type="NCBIfam" id="TIGR01965">
    <property type="entry name" value="VCBS_repeat"/>
    <property type="match status" value="1"/>
</dbReference>
<dbReference type="GO" id="GO:0005509">
    <property type="term" value="F:calcium ion binding"/>
    <property type="evidence" value="ECO:0007669"/>
    <property type="project" value="InterPro"/>
</dbReference>